<name>A0ABN3T5X0_9ACTN</name>
<dbReference type="EMBL" id="BAAATE010000038">
    <property type="protein sequence ID" value="GAA2694348.1"/>
    <property type="molecule type" value="Genomic_DNA"/>
</dbReference>
<evidence type="ECO:0000313" key="1">
    <source>
        <dbReference type="EMBL" id="GAA2694348.1"/>
    </source>
</evidence>
<evidence type="ECO:0000313" key="2">
    <source>
        <dbReference type="Proteomes" id="UP001501666"/>
    </source>
</evidence>
<keyword evidence="2" id="KW-1185">Reference proteome</keyword>
<sequence>MEKVRTTKITLDTRFNDAFGPVTLREAVRRMKAHEMACTVEPELLEGKANVFCDCVERGFTPLRGEIMAAYYVAERDATLDAFDRGLITEGELLQKRIDLDRQVLGHLSHS</sequence>
<organism evidence="1 2">
    <name type="scientific">Nonomuraea recticatena</name>
    <dbReference type="NCBI Taxonomy" id="46178"/>
    <lineage>
        <taxon>Bacteria</taxon>
        <taxon>Bacillati</taxon>
        <taxon>Actinomycetota</taxon>
        <taxon>Actinomycetes</taxon>
        <taxon>Streptosporangiales</taxon>
        <taxon>Streptosporangiaceae</taxon>
        <taxon>Nonomuraea</taxon>
    </lineage>
</organism>
<accession>A0ABN3T5X0</accession>
<protein>
    <recommendedName>
        <fullName evidence="3">CBS domain-containing protein</fullName>
    </recommendedName>
</protein>
<evidence type="ECO:0008006" key="3">
    <source>
        <dbReference type="Google" id="ProtNLM"/>
    </source>
</evidence>
<comment type="caution">
    <text evidence="1">The sequence shown here is derived from an EMBL/GenBank/DDBJ whole genome shotgun (WGS) entry which is preliminary data.</text>
</comment>
<reference evidence="1 2" key="1">
    <citation type="journal article" date="2019" name="Int. J. Syst. Evol. Microbiol.">
        <title>The Global Catalogue of Microorganisms (GCM) 10K type strain sequencing project: providing services to taxonomists for standard genome sequencing and annotation.</title>
        <authorList>
            <consortium name="The Broad Institute Genomics Platform"/>
            <consortium name="The Broad Institute Genome Sequencing Center for Infectious Disease"/>
            <person name="Wu L."/>
            <person name="Ma J."/>
        </authorList>
    </citation>
    <scope>NUCLEOTIDE SEQUENCE [LARGE SCALE GENOMIC DNA]</scope>
    <source>
        <strain evidence="1 2">JCM 6835</strain>
    </source>
</reference>
<gene>
    <name evidence="1" type="ORF">GCM10010412_086390</name>
</gene>
<dbReference type="RefSeq" id="WP_346155042.1">
    <property type="nucleotide sequence ID" value="NZ_BAAATE010000038.1"/>
</dbReference>
<proteinExistence type="predicted"/>
<dbReference type="Proteomes" id="UP001501666">
    <property type="component" value="Unassembled WGS sequence"/>
</dbReference>